<feature type="non-terminal residue" evidence="2">
    <location>
        <position position="1"/>
    </location>
</feature>
<dbReference type="Proteomes" id="UP001444071">
    <property type="component" value="Unassembled WGS sequence"/>
</dbReference>
<reference evidence="2 3" key="1">
    <citation type="submission" date="2021-06" db="EMBL/GenBank/DDBJ databases">
        <authorList>
            <person name="Palmer J.M."/>
        </authorList>
    </citation>
    <scope>NUCLEOTIDE SEQUENCE [LARGE SCALE GENOMIC DNA]</scope>
    <source>
        <strain evidence="2 3">XR_2019</strain>
        <tissue evidence="2">Muscle</tissue>
    </source>
</reference>
<evidence type="ECO:0000256" key="1">
    <source>
        <dbReference type="SAM" id="Phobius"/>
    </source>
</evidence>
<name>A0ABV0VVU9_9TELE</name>
<feature type="transmembrane region" description="Helical" evidence="1">
    <location>
        <begin position="40"/>
        <end position="64"/>
    </location>
</feature>
<comment type="caution">
    <text evidence="2">The sequence shown here is derived from an EMBL/GenBank/DDBJ whole genome shotgun (WGS) entry which is preliminary data.</text>
</comment>
<dbReference type="InterPro" id="IPR004156">
    <property type="entry name" value="OATP"/>
</dbReference>
<keyword evidence="1" id="KW-0472">Membrane</keyword>
<dbReference type="PANTHER" id="PTHR11388">
    <property type="entry name" value="ORGANIC ANION TRANSPORTER"/>
    <property type="match status" value="1"/>
</dbReference>
<protein>
    <submittedName>
        <fullName evidence="2">Uncharacterized protein</fullName>
    </submittedName>
</protein>
<keyword evidence="1" id="KW-0812">Transmembrane</keyword>
<gene>
    <name evidence="2" type="ORF">XENORESO_009532</name>
</gene>
<dbReference type="Pfam" id="PF03137">
    <property type="entry name" value="OATP"/>
    <property type="match status" value="1"/>
</dbReference>
<proteinExistence type="predicted"/>
<keyword evidence="1" id="KW-1133">Transmembrane helix</keyword>
<evidence type="ECO:0000313" key="3">
    <source>
        <dbReference type="Proteomes" id="UP001444071"/>
    </source>
</evidence>
<evidence type="ECO:0000313" key="2">
    <source>
        <dbReference type="EMBL" id="MEQ2261370.1"/>
    </source>
</evidence>
<keyword evidence="3" id="KW-1185">Reference proteome</keyword>
<sequence length="113" mass="12386">GIPAPIYFGAIIDTTCLKWGQKRCGGTGACRIYNTTAYRIAYLGLTLSLRTISFIICIPGFILLSRQLKEEKKSILTNGGTELEPLRNEQCVVLNSDHAANATENSSDKHVQL</sequence>
<accession>A0ABV0VVU9</accession>
<organism evidence="2 3">
    <name type="scientific">Xenotaenia resolanae</name>
    <dbReference type="NCBI Taxonomy" id="208358"/>
    <lineage>
        <taxon>Eukaryota</taxon>
        <taxon>Metazoa</taxon>
        <taxon>Chordata</taxon>
        <taxon>Craniata</taxon>
        <taxon>Vertebrata</taxon>
        <taxon>Euteleostomi</taxon>
        <taxon>Actinopterygii</taxon>
        <taxon>Neopterygii</taxon>
        <taxon>Teleostei</taxon>
        <taxon>Neoteleostei</taxon>
        <taxon>Acanthomorphata</taxon>
        <taxon>Ovalentaria</taxon>
        <taxon>Atherinomorphae</taxon>
        <taxon>Cyprinodontiformes</taxon>
        <taxon>Goodeidae</taxon>
        <taxon>Xenotaenia</taxon>
    </lineage>
</organism>
<dbReference type="PANTHER" id="PTHR11388:SF99">
    <property type="entry name" value="SOLUTE CARRIER ORGANIC ANION TRANSPORTER FAMILY MEMBER 1C1"/>
    <property type="match status" value="1"/>
</dbReference>
<dbReference type="EMBL" id="JAHRIM010012979">
    <property type="protein sequence ID" value="MEQ2261370.1"/>
    <property type="molecule type" value="Genomic_DNA"/>
</dbReference>